<protein>
    <submittedName>
        <fullName evidence="1">Uncharacterized protein</fullName>
    </submittedName>
</protein>
<evidence type="ECO:0000313" key="1">
    <source>
        <dbReference type="EMBL" id="MDN0089384.1"/>
    </source>
</evidence>
<dbReference type="Proteomes" id="UP001167864">
    <property type="component" value="Unassembled WGS sequence"/>
</dbReference>
<dbReference type="RefSeq" id="WP_289818377.1">
    <property type="nucleotide sequence ID" value="NZ_JAUEHU010000034.1"/>
</dbReference>
<dbReference type="EMBL" id="JAUEHU010000034">
    <property type="protein sequence ID" value="MDN0089384.1"/>
    <property type="molecule type" value="Genomic_DNA"/>
</dbReference>
<organism evidence="1 2">
    <name type="scientific">Yersinia nurmii</name>
    <dbReference type="NCBI Taxonomy" id="685706"/>
    <lineage>
        <taxon>Bacteria</taxon>
        <taxon>Pseudomonadati</taxon>
        <taxon>Pseudomonadota</taxon>
        <taxon>Gammaproteobacteria</taxon>
        <taxon>Enterobacterales</taxon>
        <taxon>Yersiniaceae</taxon>
        <taxon>Yersinia</taxon>
    </lineage>
</organism>
<sequence>MDKIKLEIERWLNDTQNDNRKSRAELITYLVENVYKFVKFERPEGGGLDGRDGAERQGIANVVDAAKDYYFNTLQDLSNRK</sequence>
<dbReference type="AlphaFoldDB" id="A0AAW7K8H3"/>
<evidence type="ECO:0000313" key="2">
    <source>
        <dbReference type="Proteomes" id="UP001167864"/>
    </source>
</evidence>
<proteinExistence type="predicted"/>
<comment type="caution">
    <text evidence="1">The sequence shown here is derived from an EMBL/GenBank/DDBJ whole genome shotgun (WGS) entry which is preliminary data.</text>
</comment>
<accession>A0AAW7K8H3</accession>
<name>A0AAW7K8H3_9GAMM</name>
<gene>
    <name evidence="1" type="ORF">QVN42_18725</name>
</gene>
<reference evidence="1" key="1">
    <citation type="submission" date="2023-06" db="EMBL/GenBank/DDBJ databases">
        <authorList>
            <person name="Polev D.E."/>
            <person name="Saitova A.T."/>
            <person name="Bogumilchik E.A."/>
            <person name="Kokorina G.I."/>
            <person name="Voskresenskaia E.A."/>
        </authorList>
    </citation>
    <scope>NUCLEOTIDE SEQUENCE</scope>
    <source>
        <strain evidence="1">2145 StPb PI</strain>
    </source>
</reference>